<evidence type="ECO:0000256" key="2">
    <source>
        <dbReference type="SAM" id="SignalP"/>
    </source>
</evidence>
<dbReference type="PROSITE" id="PS50948">
    <property type="entry name" value="PAN"/>
    <property type="match status" value="2"/>
</dbReference>
<feature type="compositionally biased region" description="Polar residues" evidence="1">
    <location>
        <begin position="111"/>
        <end position="123"/>
    </location>
</feature>
<feature type="domain" description="Apple" evidence="3">
    <location>
        <begin position="207"/>
        <end position="284"/>
    </location>
</feature>
<keyword evidence="2" id="KW-0732">Signal</keyword>
<organism evidence="4 5">
    <name type="scientific">Paraphoma chrysanthemicola</name>
    <dbReference type="NCBI Taxonomy" id="798071"/>
    <lineage>
        <taxon>Eukaryota</taxon>
        <taxon>Fungi</taxon>
        <taxon>Dikarya</taxon>
        <taxon>Ascomycota</taxon>
        <taxon>Pezizomycotina</taxon>
        <taxon>Dothideomycetes</taxon>
        <taxon>Pleosporomycetidae</taxon>
        <taxon>Pleosporales</taxon>
        <taxon>Pleosporineae</taxon>
        <taxon>Phaeosphaeriaceae</taxon>
        <taxon>Paraphoma</taxon>
    </lineage>
</organism>
<proteinExistence type="predicted"/>
<feature type="chain" id="PRO_5035434654" description="Apple domain-containing protein" evidence="2">
    <location>
        <begin position="20"/>
        <end position="286"/>
    </location>
</feature>
<comment type="caution">
    <text evidence="4">The sequence shown here is derived from an EMBL/GenBank/DDBJ whole genome shotgun (WGS) entry which is preliminary data.</text>
</comment>
<dbReference type="AlphaFoldDB" id="A0A8K0W3V2"/>
<keyword evidence="5" id="KW-1185">Reference proteome</keyword>
<protein>
    <recommendedName>
        <fullName evidence="3">Apple domain-containing protein</fullName>
    </recommendedName>
</protein>
<accession>A0A8K0W3V2</accession>
<feature type="domain" description="Apple" evidence="3">
    <location>
        <begin position="29"/>
        <end position="104"/>
    </location>
</feature>
<name>A0A8K0W3V2_9PLEO</name>
<dbReference type="Proteomes" id="UP000813461">
    <property type="component" value="Unassembled WGS sequence"/>
</dbReference>
<dbReference type="OrthoDB" id="3793367at2759"/>
<feature type="compositionally biased region" description="Polar residues" evidence="1">
    <location>
        <begin position="149"/>
        <end position="163"/>
    </location>
</feature>
<feature type="signal peptide" evidence="2">
    <location>
        <begin position="1"/>
        <end position="19"/>
    </location>
</feature>
<feature type="compositionally biased region" description="Low complexity" evidence="1">
    <location>
        <begin position="124"/>
        <end position="133"/>
    </location>
</feature>
<dbReference type="Pfam" id="PF00024">
    <property type="entry name" value="PAN_1"/>
    <property type="match status" value="2"/>
</dbReference>
<sequence length="286" mass="29437">MHSSTTIFVASTLLSAVSGSPLSLRANTCGTTPTGGTTNNQPIQQPTGIQTAADCQAKCNATSTCQSFSFGLVDNTIKCNLFSVPASSVPKQSSANLVVYDKACAAVPSVVPTSSNPTGKAQDNQQQQSGSGNTRTESGDANTKPVVKQRSTTENNSGANQQPEPAKVSETPTKPKQATPTPTPSKQPQQDQTQRPQKQISSLANTCGSKPTANTTNQPLSQPSVTSIAACKAECQANGNCKSFTFGTVDDAKVCKLFSVAASEVPATTDGVQKEDVGAFDVGCGV</sequence>
<feature type="region of interest" description="Disordered" evidence="1">
    <location>
        <begin position="111"/>
        <end position="222"/>
    </location>
</feature>
<reference evidence="4" key="1">
    <citation type="journal article" date="2021" name="Nat. Commun.">
        <title>Genetic determinants of endophytism in the Arabidopsis root mycobiome.</title>
        <authorList>
            <person name="Mesny F."/>
            <person name="Miyauchi S."/>
            <person name="Thiergart T."/>
            <person name="Pickel B."/>
            <person name="Atanasova L."/>
            <person name="Karlsson M."/>
            <person name="Huettel B."/>
            <person name="Barry K.W."/>
            <person name="Haridas S."/>
            <person name="Chen C."/>
            <person name="Bauer D."/>
            <person name="Andreopoulos W."/>
            <person name="Pangilinan J."/>
            <person name="LaButti K."/>
            <person name="Riley R."/>
            <person name="Lipzen A."/>
            <person name="Clum A."/>
            <person name="Drula E."/>
            <person name="Henrissat B."/>
            <person name="Kohler A."/>
            <person name="Grigoriev I.V."/>
            <person name="Martin F.M."/>
            <person name="Hacquard S."/>
        </authorList>
    </citation>
    <scope>NUCLEOTIDE SEQUENCE</scope>
    <source>
        <strain evidence="4">MPI-SDFR-AT-0120</strain>
    </source>
</reference>
<dbReference type="Gene3D" id="3.50.4.10">
    <property type="entry name" value="Hepatocyte Growth Factor"/>
    <property type="match status" value="2"/>
</dbReference>
<evidence type="ECO:0000313" key="5">
    <source>
        <dbReference type="Proteomes" id="UP000813461"/>
    </source>
</evidence>
<feature type="compositionally biased region" description="Polar residues" evidence="1">
    <location>
        <begin position="200"/>
        <end position="222"/>
    </location>
</feature>
<gene>
    <name evidence="4" type="ORF">FB567DRAFT_585654</name>
</gene>
<dbReference type="InterPro" id="IPR003609">
    <property type="entry name" value="Pan_app"/>
</dbReference>
<evidence type="ECO:0000313" key="4">
    <source>
        <dbReference type="EMBL" id="KAH7094268.1"/>
    </source>
</evidence>
<evidence type="ECO:0000256" key="1">
    <source>
        <dbReference type="SAM" id="MobiDB-lite"/>
    </source>
</evidence>
<dbReference type="SUPFAM" id="SSF57414">
    <property type="entry name" value="Hairpin loop containing domain-like"/>
    <property type="match status" value="2"/>
</dbReference>
<evidence type="ECO:0000259" key="3">
    <source>
        <dbReference type="PROSITE" id="PS50948"/>
    </source>
</evidence>
<feature type="compositionally biased region" description="Low complexity" evidence="1">
    <location>
        <begin position="171"/>
        <end position="199"/>
    </location>
</feature>
<dbReference type="EMBL" id="JAGMVJ010000001">
    <property type="protein sequence ID" value="KAH7094268.1"/>
    <property type="molecule type" value="Genomic_DNA"/>
</dbReference>